<protein>
    <recommendedName>
        <fullName evidence="1">2EXR domain-containing protein</fullName>
    </recommendedName>
</protein>
<dbReference type="PANTHER" id="PTHR35910">
    <property type="entry name" value="2EXR DOMAIN-CONTAINING PROTEIN"/>
    <property type="match status" value="1"/>
</dbReference>
<evidence type="ECO:0000313" key="2">
    <source>
        <dbReference type="EMBL" id="KAF0332053.1"/>
    </source>
</evidence>
<dbReference type="Proteomes" id="UP000434172">
    <property type="component" value="Unassembled WGS sequence"/>
</dbReference>
<dbReference type="OrthoDB" id="4815878at2759"/>
<dbReference type="InterPro" id="IPR045518">
    <property type="entry name" value="2EXR"/>
</dbReference>
<evidence type="ECO:0000259" key="1">
    <source>
        <dbReference type="Pfam" id="PF20150"/>
    </source>
</evidence>
<organism evidence="2 3">
    <name type="scientific">Colletotrichum asianum</name>
    <dbReference type="NCBI Taxonomy" id="702518"/>
    <lineage>
        <taxon>Eukaryota</taxon>
        <taxon>Fungi</taxon>
        <taxon>Dikarya</taxon>
        <taxon>Ascomycota</taxon>
        <taxon>Pezizomycotina</taxon>
        <taxon>Sordariomycetes</taxon>
        <taxon>Hypocreomycetidae</taxon>
        <taxon>Glomerellales</taxon>
        <taxon>Glomerellaceae</taxon>
        <taxon>Colletotrichum</taxon>
        <taxon>Colletotrichum gloeosporioides species complex</taxon>
    </lineage>
</organism>
<accession>A0A8H3WPX4</accession>
<feature type="domain" description="2EXR" evidence="1">
    <location>
        <begin position="15"/>
        <end position="103"/>
    </location>
</feature>
<dbReference type="AlphaFoldDB" id="A0A8H3WPX4"/>
<reference evidence="2 3" key="1">
    <citation type="submission" date="2019-12" db="EMBL/GenBank/DDBJ databases">
        <title>A genome sequence resource for the geographically widespread anthracnose pathogen Colletotrichum asianum.</title>
        <authorList>
            <person name="Meng Y."/>
        </authorList>
    </citation>
    <scope>NUCLEOTIDE SEQUENCE [LARGE SCALE GENOMIC DNA]</scope>
    <source>
        <strain evidence="2 3">ICMP 18580</strain>
    </source>
</reference>
<keyword evidence="3" id="KW-1185">Reference proteome</keyword>
<dbReference type="EMBL" id="WOWK01000001">
    <property type="protein sequence ID" value="KAF0332053.1"/>
    <property type="molecule type" value="Genomic_DNA"/>
</dbReference>
<gene>
    <name evidence="2" type="ORF">GQ607_000069</name>
</gene>
<comment type="caution">
    <text evidence="2">The sequence shown here is derived from an EMBL/GenBank/DDBJ whole genome shotgun (WGS) entry which is preliminary data.</text>
</comment>
<name>A0A8H3WPX4_9PEZI</name>
<dbReference type="PANTHER" id="PTHR35910:SF6">
    <property type="entry name" value="2EXR DOMAIN-CONTAINING PROTEIN"/>
    <property type="match status" value="1"/>
</dbReference>
<evidence type="ECO:0000313" key="3">
    <source>
        <dbReference type="Proteomes" id="UP000434172"/>
    </source>
</evidence>
<sequence length="247" mass="28683">MSAIVHRPSHSARCHPFMTLPLELRLLIWENFGSETRVFEYKEDTGLVRPSREYRHPRRVGLAVCSESRRAIQALLKTFEHPHDLDKRSLLPPPLRYAPHDDIFYLPPLVYRSRIQAWDSLWTTKPGVRNVGVHWSVLCDERRIAEALKALRRCFVDLRRVVVFVEFKALPEPEEDVCAGGIVKVMGPVEDEYRLPSLFSEVHGLMDEFWTWGEMRTAVERVRRGVASAVEVEGMLYCREVEDGPEF</sequence>
<dbReference type="Pfam" id="PF20150">
    <property type="entry name" value="2EXR"/>
    <property type="match status" value="1"/>
</dbReference>
<proteinExistence type="predicted"/>